<protein>
    <submittedName>
        <fullName evidence="2">Uncharacterized protein</fullName>
    </submittedName>
</protein>
<dbReference type="PANTHER" id="PTHR43486">
    <property type="entry name" value="LIPID II FLIPPASE MURJ-RELATED"/>
    <property type="match status" value="1"/>
</dbReference>
<feature type="transmembrane region" description="Helical" evidence="1">
    <location>
        <begin position="143"/>
        <end position="163"/>
    </location>
</feature>
<organism evidence="3">
    <name type="scientific">Selaginella moellendorffii</name>
    <name type="common">Spikemoss</name>
    <dbReference type="NCBI Taxonomy" id="88036"/>
    <lineage>
        <taxon>Eukaryota</taxon>
        <taxon>Viridiplantae</taxon>
        <taxon>Streptophyta</taxon>
        <taxon>Embryophyta</taxon>
        <taxon>Tracheophyta</taxon>
        <taxon>Lycopodiopsida</taxon>
        <taxon>Selaginellales</taxon>
        <taxon>Selaginellaceae</taxon>
        <taxon>Selaginella</taxon>
    </lineage>
</organism>
<keyword evidence="1" id="KW-0812">Transmembrane</keyword>
<dbReference type="EMBL" id="GL377609">
    <property type="protein sequence ID" value="EFJ18551.1"/>
    <property type="molecule type" value="Genomic_DNA"/>
</dbReference>
<feature type="transmembrane region" description="Helical" evidence="1">
    <location>
        <begin position="79"/>
        <end position="104"/>
    </location>
</feature>
<dbReference type="AlphaFoldDB" id="D8SA75"/>
<keyword evidence="1" id="KW-0472">Membrane</keyword>
<evidence type="ECO:0000313" key="2">
    <source>
        <dbReference type="EMBL" id="EFJ18551.1"/>
    </source>
</evidence>
<keyword evidence="1" id="KW-1133">Transmembrane helix</keyword>
<sequence length="270" mass="28985">MDRFVSAQAPCLSVGGPPSQAGVTGSATALSKVLGLVRELVLAAVFGVGPVVDAFGIFSDNPWRNQWTNPHNNGIGLKISLSLGILMYTLAAFLIDAIAPGLLLKTSGGLITRSMAILQCLGKIRDCILESCSIKHIDHSRGGVLLVLASTVGALAQWLLQIFAQDDRGIKLCMLLMTALAIPLAKPIVRALVQCYTFGDSAAQAVSSLVKHYCRKYVSTQLSEELSWIKVEKELLHLREIQAGGKSKLVKADFPFVIQFKTLDLRAGLT</sequence>
<feature type="transmembrane region" description="Helical" evidence="1">
    <location>
        <begin position="40"/>
        <end position="59"/>
    </location>
</feature>
<keyword evidence="3" id="KW-1185">Reference proteome</keyword>
<dbReference type="Gramene" id="EFJ18551">
    <property type="protein sequence ID" value="EFJ18551"/>
    <property type="gene ID" value="SELMODRAFT_444504"/>
</dbReference>
<accession>D8SA75</accession>
<name>D8SA75_SELML</name>
<dbReference type="HOGENOM" id="CLU_1032089_0_0_1"/>
<dbReference type="PANTHER" id="PTHR43486:SF1">
    <property type="entry name" value="LIPID II FLIPPASE MURJ-RELATED"/>
    <property type="match status" value="1"/>
</dbReference>
<evidence type="ECO:0000256" key="1">
    <source>
        <dbReference type="SAM" id="Phobius"/>
    </source>
</evidence>
<proteinExistence type="predicted"/>
<gene>
    <name evidence="2" type="ORF">SELMODRAFT_444504</name>
</gene>
<dbReference type="Proteomes" id="UP000001514">
    <property type="component" value="Unassembled WGS sequence"/>
</dbReference>
<evidence type="ECO:0000313" key="3">
    <source>
        <dbReference type="Proteomes" id="UP000001514"/>
    </source>
</evidence>
<reference evidence="2" key="1">
    <citation type="journal article" date="2011" name="Science">
        <title>The Selaginella genome identifies genetic changes associated with the evolution of vascular plants.</title>
        <authorList>
            <person name="Banks J.A."/>
            <person name="Nishiyama T."/>
            <person name="Hasebe M."/>
            <person name="Bowman J.L."/>
            <person name="Gribskov M."/>
            <person name="dePamphilis C."/>
            <person name="Albert V.A."/>
            <person name="Aono N."/>
            <person name="Aoyama T."/>
            <person name="Ambrose B.A."/>
            <person name="Ashton N.W."/>
            <person name="Axtell M.J."/>
            <person name="Barker E."/>
            <person name="Barker M.S."/>
            <person name="Bennetzen J.L."/>
            <person name="Bonawitz N.D."/>
            <person name="Chapple C."/>
            <person name="Cheng C."/>
            <person name="Correa L.G."/>
            <person name="Dacre M."/>
            <person name="DeBarry J."/>
            <person name="Dreyer I."/>
            <person name="Elias M."/>
            <person name="Engstrom E.M."/>
            <person name="Estelle M."/>
            <person name="Feng L."/>
            <person name="Finet C."/>
            <person name="Floyd S.K."/>
            <person name="Frommer W.B."/>
            <person name="Fujita T."/>
            <person name="Gramzow L."/>
            <person name="Gutensohn M."/>
            <person name="Harholt J."/>
            <person name="Hattori M."/>
            <person name="Heyl A."/>
            <person name="Hirai T."/>
            <person name="Hiwatashi Y."/>
            <person name="Ishikawa M."/>
            <person name="Iwata M."/>
            <person name="Karol K.G."/>
            <person name="Koehler B."/>
            <person name="Kolukisaoglu U."/>
            <person name="Kubo M."/>
            <person name="Kurata T."/>
            <person name="Lalonde S."/>
            <person name="Li K."/>
            <person name="Li Y."/>
            <person name="Litt A."/>
            <person name="Lyons E."/>
            <person name="Manning G."/>
            <person name="Maruyama T."/>
            <person name="Michael T.P."/>
            <person name="Mikami K."/>
            <person name="Miyazaki S."/>
            <person name="Morinaga S."/>
            <person name="Murata T."/>
            <person name="Mueller-Roeber B."/>
            <person name="Nelson D.R."/>
            <person name="Obara M."/>
            <person name="Oguri Y."/>
            <person name="Olmstead R.G."/>
            <person name="Onodera N."/>
            <person name="Petersen B.L."/>
            <person name="Pils B."/>
            <person name="Prigge M."/>
            <person name="Rensing S.A."/>
            <person name="Riano-Pachon D.M."/>
            <person name="Roberts A.W."/>
            <person name="Sato Y."/>
            <person name="Scheller H.V."/>
            <person name="Schulz B."/>
            <person name="Schulz C."/>
            <person name="Shakirov E.V."/>
            <person name="Shibagaki N."/>
            <person name="Shinohara N."/>
            <person name="Shippen D.E."/>
            <person name="Soerensen I."/>
            <person name="Sotooka R."/>
            <person name="Sugimoto N."/>
            <person name="Sugita M."/>
            <person name="Sumikawa N."/>
            <person name="Tanurdzic M."/>
            <person name="Theissen G."/>
            <person name="Ulvskov P."/>
            <person name="Wakazuki S."/>
            <person name="Weng J.K."/>
            <person name="Willats W.W."/>
            <person name="Wipf D."/>
            <person name="Wolf P.G."/>
            <person name="Yang L."/>
            <person name="Zimmer A.D."/>
            <person name="Zhu Q."/>
            <person name="Mitros T."/>
            <person name="Hellsten U."/>
            <person name="Loque D."/>
            <person name="Otillar R."/>
            <person name="Salamov A."/>
            <person name="Schmutz J."/>
            <person name="Shapiro H."/>
            <person name="Lindquist E."/>
            <person name="Lucas S."/>
            <person name="Rokhsar D."/>
            <person name="Grigoriev I.V."/>
        </authorList>
    </citation>
    <scope>NUCLEOTIDE SEQUENCE [LARGE SCALE GENOMIC DNA]</scope>
</reference>
<dbReference type="InParanoid" id="D8SA75"/>
<dbReference type="KEGG" id="smo:SELMODRAFT_444504"/>